<feature type="domain" description="HMG box" evidence="6">
    <location>
        <begin position="188"/>
        <end position="257"/>
    </location>
</feature>
<keyword evidence="4" id="KW-0539">Nucleus</keyword>
<keyword evidence="1" id="KW-0805">Transcription regulation</keyword>
<dbReference type="RefSeq" id="XP_062878065.1">
    <property type="nucleotide sequence ID" value="XM_063021995.1"/>
</dbReference>
<protein>
    <recommendedName>
        <fullName evidence="6">HMG box domain-containing protein</fullName>
    </recommendedName>
</protein>
<evidence type="ECO:0000256" key="4">
    <source>
        <dbReference type="PROSITE-ProRule" id="PRU00267"/>
    </source>
</evidence>
<sequence length="494" mass="55437">MMSVTLGLQLHCPETKNSGSSGQEVYSGFPETNKNNSFLSLGPPVVRSNHSDWMGLQPHQFSSFATMQYPSHLQQMQLTQLHHEENQYVYASLNNNTASTTSNTLLNTQLPLNLSTPENQLVQASPSGYSSYFTNNGSNFNATTQLQSVTEESKRVNSQYSPDTKLNSSELNAGATSKCNCKRKSKRIPRPRNAFILFRLKHHLSVFGDSSGKKSNAEISRELGYRWRHLSLKEREYWNTLAREEKVKHAKKYPDYRYAPRRNGKKTCYICDPKSPGAKGLVNKRSDTTSQPAIELNPQDVQHKNTSMSFAKPQPHQAMHQTNLNSFGQLTSGKTQLAPIQNCGNYNQRILLGQVGATNNMNFPNSTTTSLVNSSHQQGLVNSIGQINQGPYYENSTNNLTMMNIPSQTNMTILSNDTIGQAQIPAFYSSTSGCENFGFNQERYYQSFYDLYQKDPSNQFNTAAIPGWSYSTPNSNNALNYKKHFSQSLNKSNN</sequence>
<keyword evidence="2 4" id="KW-0238">DNA-binding</keyword>
<evidence type="ECO:0000256" key="1">
    <source>
        <dbReference type="ARBA" id="ARBA00023015"/>
    </source>
</evidence>
<dbReference type="SMART" id="SM00398">
    <property type="entry name" value="HMG"/>
    <property type="match status" value="1"/>
</dbReference>
<dbReference type="SUPFAM" id="SSF47095">
    <property type="entry name" value="HMG-box"/>
    <property type="match status" value="1"/>
</dbReference>
<dbReference type="GO" id="GO:0005634">
    <property type="term" value="C:nucleus"/>
    <property type="evidence" value="ECO:0007669"/>
    <property type="project" value="UniProtKB-UniRule"/>
</dbReference>
<evidence type="ECO:0000259" key="6">
    <source>
        <dbReference type="PROSITE" id="PS50118"/>
    </source>
</evidence>
<dbReference type="GO" id="GO:0001228">
    <property type="term" value="F:DNA-binding transcription activator activity, RNA polymerase II-specific"/>
    <property type="evidence" value="ECO:0007669"/>
    <property type="project" value="TreeGrafter"/>
</dbReference>
<dbReference type="PANTHER" id="PTHR10270">
    <property type="entry name" value="SOX TRANSCRIPTION FACTOR"/>
    <property type="match status" value="1"/>
</dbReference>
<dbReference type="InterPro" id="IPR050140">
    <property type="entry name" value="SRY-related_HMG-box_TF-like"/>
</dbReference>
<evidence type="ECO:0000256" key="5">
    <source>
        <dbReference type="SAM" id="MobiDB-lite"/>
    </source>
</evidence>
<dbReference type="Proteomes" id="UP001338582">
    <property type="component" value="Chromosome 3"/>
</dbReference>
<dbReference type="FunFam" id="1.10.30.10:FF:000041">
    <property type="entry name" value="HMG box family protein"/>
    <property type="match status" value="1"/>
</dbReference>
<keyword evidence="3" id="KW-0804">Transcription</keyword>
<gene>
    <name evidence="7" type="ORF">PUMCH_003008</name>
</gene>
<organism evidence="7 8">
    <name type="scientific">Australozyma saopauloensis</name>
    <dbReference type="NCBI Taxonomy" id="291208"/>
    <lineage>
        <taxon>Eukaryota</taxon>
        <taxon>Fungi</taxon>
        <taxon>Dikarya</taxon>
        <taxon>Ascomycota</taxon>
        <taxon>Saccharomycotina</taxon>
        <taxon>Pichiomycetes</taxon>
        <taxon>Metschnikowiaceae</taxon>
        <taxon>Australozyma</taxon>
    </lineage>
</organism>
<dbReference type="GeneID" id="88174072"/>
<proteinExistence type="predicted"/>
<dbReference type="GO" id="GO:0000122">
    <property type="term" value="P:negative regulation of transcription by RNA polymerase II"/>
    <property type="evidence" value="ECO:0007669"/>
    <property type="project" value="UniProtKB-ARBA"/>
</dbReference>
<feature type="region of interest" description="Disordered" evidence="5">
    <location>
        <begin position="148"/>
        <end position="171"/>
    </location>
</feature>
<dbReference type="GO" id="GO:0030154">
    <property type="term" value="P:cell differentiation"/>
    <property type="evidence" value="ECO:0007669"/>
    <property type="project" value="TreeGrafter"/>
</dbReference>
<reference evidence="7 8" key="1">
    <citation type="submission" date="2023-10" db="EMBL/GenBank/DDBJ databases">
        <title>Draft Genome Sequence of Candida saopaulonensis from a very Premature Infant with Sepsis.</title>
        <authorList>
            <person name="Ning Y."/>
            <person name="Dai R."/>
            <person name="Xiao M."/>
            <person name="Xu Y."/>
            <person name="Yan Q."/>
            <person name="Zhang L."/>
        </authorList>
    </citation>
    <scope>NUCLEOTIDE SEQUENCE [LARGE SCALE GENOMIC DNA]</scope>
    <source>
        <strain evidence="7 8">19XY460</strain>
    </source>
</reference>
<dbReference type="InterPro" id="IPR009071">
    <property type="entry name" value="HMG_box_dom"/>
</dbReference>
<dbReference type="EMBL" id="CP138896">
    <property type="protein sequence ID" value="WPK25683.1"/>
    <property type="molecule type" value="Genomic_DNA"/>
</dbReference>
<dbReference type="CDD" id="cd01389">
    <property type="entry name" value="HMG-box_ROX1-like"/>
    <property type="match status" value="1"/>
</dbReference>
<evidence type="ECO:0000313" key="8">
    <source>
        <dbReference type="Proteomes" id="UP001338582"/>
    </source>
</evidence>
<keyword evidence="8" id="KW-1185">Reference proteome</keyword>
<dbReference type="PROSITE" id="PS50118">
    <property type="entry name" value="HMG_BOX_2"/>
    <property type="match status" value="1"/>
</dbReference>
<dbReference type="Gene3D" id="1.10.30.10">
    <property type="entry name" value="High mobility group box domain"/>
    <property type="match status" value="1"/>
</dbReference>
<feature type="DNA-binding region" description="HMG box" evidence="4">
    <location>
        <begin position="188"/>
        <end position="257"/>
    </location>
</feature>
<dbReference type="PANTHER" id="PTHR10270:SF161">
    <property type="entry name" value="SEX-DETERMINING REGION Y PROTEIN"/>
    <property type="match status" value="1"/>
</dbReference>
<dbReference type="KEGG" id="asau:88174072"/>
<name>A0AAX4HAZ4_9ASCO</name>
<dbReference type="InterPro" id="IPR036910">
    <property type="entry name" value="HMG_box_dom_sf"/>
</dbReference>
<dbReference type="GO" id="GO:0000978">
    <property type="term" value="F:RNA polymerase II cis-regulatory region sequence-specific DNA binding"/>
    <property type="evidence" value="ECO:0007669"/>
    <property type="project" value="TreeGrafter"/>
</dbReference>
<evidence type="ECO:0000313" key="7">
    <source>
        <dbReference type="EMBL" id="WPK25683.1"/>
    </source>
</evidence>
<evidence type="ECO:0000256" key="3">
    <source>
        <dbReference type="ARBA" id="ARBA00023163"/>
    </source>
</evidence>
<evidence type="ECO:0000256" key="2">
    <source>
        <dbReference type="ARBA" id="ARBA00023125"/>
    </source>
</evidence>
<accession>A0AAX4HAZ4</accession>
<dbReference type="Pfam" id="PF00505">
    <property type="entry name" value="HMG_box"/>
    <property type="match status" value="1"/>
</dbReference>
<dbReference type="AlphaFoldDB" id="A0AAX4HAZ4"/>